<reference evidence="1 2" key="1">
    <citation type="submission" date="2019-06" db="EMBL/GenBank/DDBJ databases">
        <title>Genome Sequence of the Brown Rot Fungal Pathogen Monilinia fructicola.</title>
        <authorList>
            <person name="De Miccolis Angelini R.M."/>
            <person name="Landi L."/>
            <person name="Abate D."/>
            <person name="Pollastro S."/>
            <person name="Romanazzi G."/>
            <person name="Faretra F."/>
        </authorList>
    </citation>
    <scope>NUCLEOTIDE SEQUENCE [LARGE SCALE GENOMIC DNA]</scope>
    <source>
        <strain evidence="1 2">Mfrc123</strain>
    </source>
</reference>
<sequence>MFAQSGGSGWEDNVLMHGANRLPQGGDHDREFLASLIYVSGVDLLAYARWLDWDWNVTGWGVRVQHGCACACACGIWEMEGGRWKMGDGITMNEKINKYY</sequence>
<name>A0A5M9JF14_MONFR</name>
<evidence type="ECO:0000313" key="1">
    <source>
        <dbReference type="EMBL" id="KAA8567901.1"/>
    </source>
</evidence>
<proteinExistence type="predicted"/>
<dbReference type="EMBL" id="VICG01000010">
    <property type="protein sequence ID" value="KAA8567901.1"/>
    <property type="molecule type" value="Genomic_DNA"/>
</dbReference>
<keyword evidence="2" id="KW-1185">Reference proteome</keyword>
<evidence type="ECO:0000313" key="2">
    <source>
        <dbReference type="Proteomes" id="UP000322873"/>
    </source>
</evidence>
<organism evidence="1 2">
    <name type="scientific">Monilinia fructicola</name>
    <name type="common">Brown rot fungus</name>
    <name type="synonym">Ciboria fructicola</name>
    <dbReference type="NCBI Taxonomy" id="38448"/>
    <lineage>
        <taxon>Eukaryota</taxon>
        <taxon>Fungi</taxon>
        <taxon>Dikarya</taxon>
        <taxon>Ascomycota</taxon>
        <taxon>Pezizomycotina</taxon>
        <taxon>Leotiomycetes</taxon>
        <taxon>Helotiales</taxon>
        <taxon>Sclerotiniaceae</taxon>
        <taxon>Monilinia</taxon>
    </lineage>
</organism>
<gene>
    <name evidence="1" type="ORF">EYC84_008347</name>
</gene>
<dbReference type="AlphaFoldDB" id="A0A5M9JF14"/>
<dbReference type="Proteomes" id="UP000322873">
    <property type="component" value="Unassembled WGS sequence"/>
</dbReference>
<comment type="caution">
    <text evidence="1">The sequence shown here is derived from an EMBL/GenBank/DDBJ whole genome shotgun (WGS) entry which is preliminary data.</text>
</comment>
<accession>A0A5M9JF14</accession>
<protein>
    <submittedName>
        <fullName evidence="1">Uncharacterized protein</fullName>
    </submittedName>
</protein>